<keyword evidence="4" id="KW-1185">Reference proteome</keyword>
<dbReference type="EMBL" id="JAMWMR010000006">
    <property type="protein sequence ID" value="MCN9241201.1"/>
    <property type="molecule type" value="Genomic_DNA"/>
</dbReference>
<reference evidence="3 4" key="1">
    <citation type="submission" date="2022-05" db="EMBL/GenBank/DDBJ databases">
        <title>Streptomyces sp. nov. RY43-2 isolated from soil of a peat swamp forest.</title>
        <authorList>
            <person name="Kanchanasin P."/>
            <person name="Tanasupawat S."/>
            <person name="Phongsopitanun W."/>
        </authorList>
    </citation>
    <scope>NUCLEOTIDE SEQUENCE [LARGE SCALE GENOMIC DNA]</scope>
    <source>
        <strain evidence="3 4">RY43-2</strain>
    </source>
</reference>
<evidence type="ECO:0000313" key="3">
    <source>
        <dbReference type="EMBL" id="MCN9241201.1"/>
    </source>
</evidence>
<sequence>MVDARSELGPFLKGRRAALSPSELGLPEGTNRRRVRGLRREEVAQLAGVSVDYYTRIEQGRATAVSAEILDAVAGALRLDADERRYLHNVAARPTGGSAGEGGVCTPPPVPRQRVRPQVRALLDGLGATPALVLGRGLDVLAWNRALGLLWPLLEEVPEDRLNLALMMFLEPAAGRLHADQEAVREQLVAGLRAASGRTPDEPRLCAVLLELRRLSPRFRELWEARAVAEKRTGRHRLRHPAVGELELGYEKLILPATGGGDEGQELMVYVAEPGSPSEAALRVVVGDGALV</sequence>
<dbReference type="PANTHER" id="PTHR35010">
    <property type="entry name" value="BLL4672 PROTEIN-RELATED"/>
    <property type="match status" value="1"/>
</dbReference>
<dbReference type="Pfam" id="PF17765">
    <property type="entry name" value="MLTR_LBD"/>
    <property type="match status" value="1"/>
</dbReference>
<dbReference type="PROSITE" id="PS50943">
    <property type="entry name" value="HTH_CROC1"/>
    <property type="match status" value="1"/>
</dbReference>
<dbReference type="CDD" id="cd00093">
    <property type="entry name" value="HTH_XRE"/>
    <property type="match status" value="1"/>
</dbReference>
<evidence type="ECO:0000313" key="4">
    <source>
        <dbReference type="Proteomes" id="UP001523219"/>
    </source>
</evidence>
<protein>
    <submittedName>
        <fullName evidence="3">Helix-turn-helix transcriptional regulator</fullName>
    </submittedName>
</protein>
<name>A0ABT0ZCQ8_9ACTN</name>
<dbReference type="InterPro" id="IPR041413">
    <property type="entry name" value="MLTR_LBD"/>
</dbReference>
<evidence type="ECO:0000256" key="1">
    <source>
        <dbReference type="SAM" id="MobiDB-lite"/>
    </source>
</evidence>
<feature type="domain" description="HTH cro/C1-type" evidence="2">
    <location>
        <begin position="33"/>
        <end position="84"/>
    </location>
</feature>
<gene>
    <name evidence="3" type="ORF">NGF19_10430</name>
</gene>
<comment type="caution">
    <text evidence="3">The sequence shown here is derived from an EMBL/GenBank/DDBJ whole genome shotgun (WGS) entry which is preliminary data.</text>
</comment>
<dbReference type="SUPFAM" id="SSF47413">
    <property type="entry name" value="lambda repressor-like DNA-binding domains"/>
    <property type="match status" value="1"/>
</dbReference>
<dbReference type="Pfam" id="PF13560">
    <property type="entry name" value="HTH_31"/>
    <property type="match status" value="1"/>
</dbReference>
<dbReference type="InterPro" id="IPR001387">
    <property type="entry name" value="Cro/C1-type_HTH"/>
</dbReference>
<evidence type="ECO:0000259" key="2">
    <source>
        <dbReference type="PROSITE" id="PS50943"/>
    </source>
</evidence>
<feature type="region of interest" description="Disordered" evidence="1">
    <location>
        <begin position="92"/>
        <end position="111"/>
    </location>
</feature>
<dbReference type="Proteomes" id="UP001523219">
    <property type="component" value="Unassembled WGS sequence"/>
</dbReference>
<dbReference type="Gene3D" id="3.30.450.180">
    <property type="match status" value="1"/>
</dbReference>
<dbReference type="SMART" id="SM00530">
    <property type="entry name" value="HTH_XRE"/>
    <property type="match status" value="1"/>
</dbReference>
<accession>A0ABT0ZCQ8</accession>
<dbReference type="InterPro" id="IPR010982">
    <property type="entry name" value="Lambda_DNA-bd_dom_sf"/>
</dbReference>
<organism evidence="3 4">
    <name type="scientific">Streptomyces macrolidinus</name>
    <dbReference type="NCBI Taxonomy" id="2952607"/>
    <lineage>
        <taxon>Bacteria</taxon>
        <taxon>Bacillati</taxon>
        <taxon>Actinomycetota</taxon>
        <taxon>Actinomycetes</taxon>
        <taxon>Kitasatosporales</taxon>
        <taxon>Streptomycetaceae</taxon>
        <taxon>Streptomyces</taxon>
    </lineage>
</organism>
<dbReference type="Gene3D" id="1.10.260.40">
    <property type="entry name" value="lambda repressor-like DNA-binding domains"/>
    <property type="match status" value="1"/>
</dbReference>
<dbReference type="PANTHER" id="PTHR35010:SF2">
    <property type="entry name" value="BLL4672 PROTEIN"/>
    <property type="match status" value="1"/>
</dbReference>
<dbReference type="RefSeq" id="WP_252424293.1">
    <property type="nucleotide sequence ID" value="NZ_JAMWMR010000006.1"/>
</dbReference>
<proteinExistence type="predicted"/>